<evidence type="ECO:0000256" key="7">
    <source>
        <dbReference type="ARBA" id="ARBA00023159"/>
    </source>
</evidence>
<dbReference type="OrthoDB" id="21557at2759"/>
<dbReference type="GO" id="GO:0008270">
    <property type="term" value="F:zinc ion binding"/>
    <property type="evidence" value="ECO:0007669"/>
    <property type="project" value="UniProtKB-KW"/>
</dbReference>
<dbReference type="GO" id="GO:0006325">
    <property type="term" value="P:chromatin organization"/>
    <property type="evidence" value="ECO:0007669"/>
    <property type="project" value="UniProtKB-KW"/>
</dbReference>
<evidence type="ECO:0000256" key="9">
    <source>
        <dbReference type="ARBA" id="ARBA00023242"/>
    </source>
</evidence>
<accession>A0A9P6YNB6</accession>
<dbReference type="Gene3D" id="3.30.160.60">
    <property type="entry name" value="Classic Zinc Finger"/>
    <property type="match status" value="1"/>
</dbReference>
<dbReference type="InterPro" id="IPR051078">
    <property type="entry name" value="SGF11"/>
</dbReference>
<keyword evidence="8" id="KW-0804">Transcription</keyword>
<dbReference type="GO" id="GO:0071819">
    <property type="term" value="C:DUBm complex"/>
    <property type="evidence" value="ECO:0007669"/>
    <property type="project" value="TreeGrafter"/>
</dbReference>
<evidence type="ECO:0000256" key="11">
    <source>
        <dbReference type="SAM" id="MobiDB-lite"/>
    </source>
</evidence>
<dbReference type="InterPro" id="IPR013246">
    <property type="entry name" value="SAGA_su_Sgf11"/>
</dbReference>
<keyword evidence="5" id="KW-0156">Chromatin regulator</keyword>
<dbReference type="GO" id="GO:0000124">
    <property type="term" value="C:SAGA complex"/>
    <property type="evidence" value="ECO:0007669"/>
    <property type="project" value="TreeGrafter"/>
</dbReference>
<keyword evidence="7 10" id="KW-0010">Activator</keyword>
<evidence type="ECO:0000256" key="1">
    <source>
        <dbReference type="ARBA" id="ARBA00004123"/>
    </source>
</evidence>
<dbReference type="PANTHER" id="PTHR46367">
    <property type="entry name" value="ATAXIN-7-LIKE PROTEIN 3"/>
    <property type="match status" value="1"/>
</dbReference>
<evidence type="ECO:0000256" key="2">
    <source>
        <dbReference type="ARBA" id="ARBA00022723"/>
    </source>
</evidence>
<keyword evidence="4" id="KW-0862">Zinc</keyword>
<comment type="similarity">
    <text evidence="10">Belongs to the SGF11 family.</text>
</comment>
<evidence type="ECO:0000256" key="5">
    <source>
        <dbReference type="ARBA" id="ARBA00022853"/>
    </source>
</evidence>
<dbReference type="PANTHER" id="PTHR46367:SF1">
    <property type="entry name" value="ATAXIN-7-LIKE PROTEIN 3"/>
    <property type="match status" value="1"/>
</dbReference>
<keyword evidence="6" id="KW-0805">Transcription regulation</keyword>
<keyword evidence="3" id="KW-0863">Zinc-finger</keyword>
<evidence type="ECO:0000313" key="12">
    <source>
        <dbReference type="EMBL" id="KAG1552669.1"/>
    </source>
</evidence>
<evidence type="ECO:0000313" key="13">
    <source>
        <dbReference type="Proteomes" id="UP000717996"/>
    </source>
</evidence>
<keyword evidence="9" id="KW-0539">Nucleus</keyword>
<feature type="compositionally biased region" description="Polar residues" evidence="11">
    <location>
        <begin position="71"/>
        <end position="96"/>
    </location>
</feature>
<dbReference type="GO" id="GO:0006357">
    <property type="term" value="P:regulation of transcription by RNA polymerase II"/>
    <property type="evidence" value="ECO:0007669"/>
    <property type="project" value="TreeGrafter"/>
</dbReference>
<dbReference type="Proteomes" id="UP000717996">
    <property type="component" value="Unassembled WGS sequence"/>
</dbReference>
<proteinExistence type="inferred from homology"/>
<dbReference type="Pfam" id="PF08209">
    <property type="entry name" value="Sgf11"/>
    <property type="match status" value="1"/>
</dbReference>
<protein>
    <recommendedName>
        <fullName evidence="10">SAGA-associated factor 11</fullName>
    </recommendedName>
</protein>
<comment type="subcellular location">
    <subcellularLocation>
        <location evidence="1 10">Nucleus</location>
    </subcellularLocation>
</comment>
<dbReference type="GO" id="GO:0003713">
    <property type="term" value="F:transcription coactivator activity"/>
    <property type="evidence" value="ECO:0007669"/>
    <property type="project" value="TreeGrafter"/>
</dbReference>
<dbReference type="AlphaFoldDB" id="A0A9P6YNB6"/>
<name>A0A9P6YNB6_RHIOR</name>
<evidence type="ECO:0000256" key="6">
    <source>
        <dbReference type="ARBA" id="ARBA00023015"/>
    </source>
</evidence>
<reference evidence="12" key="1">
    <citation type="journal article" date="2020" name="Microb. Genom.">
        <title>Genetic diversity of clinical and environmental Mucorales isolates obtained from an investigation of mucormycosis cases among solid organ transplant recipients.</title>
        <authorList>
            <person name="Nguyen M.H."/>
            <person name="Kaul D."/>
            <person name="Muto C."/>
            <person name="Cheng S.J."/>
            <person name="Richter R.A."/>
            <person name="Bruno V.M."/>
            <person name="Liu G."/>
            <person name="Beyhan S."/>
            <person name="Sundermann A.J."/>
            <person name="Mounaud S."/>
            <person name="Pasculle A.W."/>
            <person name="Nierman W.C."/>
            <person name="Driscoll E."/>
            <person name="Cumbie R."/>
            <person name="Clancy C.J."/>
            <person name="Dupont C.L."/>
        </authorList>
    </citation>
    <scope>NUCLEOTIDE SEQUENCE</scope>
    <source>
        <strain evidence="12">GL16</strain>
    </source>
</reference>
<keyword evidence="2" id="KW-0479">Metal-binding</keyword>
<dbReference type="EMBL" id="JAANIT010000074">
    <property type="protein sequence ID" value="KAG1552669.1"/>
    <property type="molecule type" value="Genomic_DNA"/>
</dbReference>
<feature type="region of interest" description="Disordered" evidence="11">
    <location>
        <begin position="71"/>
        <end position="129"/>
    </location>
</feature>
<organism evidence="12 13">
    <name type="scientific">Rhizopus oryzae</name>
    <name type="common">Mucormycosis agent</name>
    <name type="synonym">Rhizopus arrhizus var. delemar</name>
    <dbReference type="NCBI Taxonomy" id="64495"/>
    <lineage>
        <taxon>Eukaryota</taxon>
        <taxon>Fungi</taxon>
        <taxon>Fungi incertae sedis</taxon>
        <taxon>Mucoromycota</taxon>
        <taxon>Mucoromycotina</taxon>
        <taxon>Mucoromycetes</taxon>
        <taxon>Mucorales</taxon>
        <taxon>Mucorineae</taxon>
        <taxon>Rhizopodaceae</taxon>
        <taxon>Rhizopus</taxon>
    </lineage>
</organism>
<evidence type="ECO:0000256" key="4">
    <source>
        <dbReference type="ARBA" id="ARBA00022833"/>
    </source>
</evidence>
<evidence type="ECO:0000256" key="8">
    <source>
        <dbReference type="ARBA" id="ARBA00023163"/>
    </source>
</evidence>
<evidence type="ECO:0000256" key="3">
    <source>
        <dbReference type="ARBA" id="ARBA00022771"/>
    </source>
</evidence>
<gene>
    <name evidence="12" type="ORF">G6F51_001083</name>
</gene>
<comment type="caution">
    <text evidence="12">The sequence shown here is derived from an EMBL/GenBank/DDBJ whole genome shotgun (WGS) entry which is preliminary data.</text>
</comment>
<sequence>MSNKVSNPIILFIIKLIQFMIRLRQPGVDIWGKSYTVNSLPSYECVNCQKSIASTRYAPHLEKCLGLAGRQSSRVASRRMNTASPFSSDDNTTASPESVDERMNKKKNNNKQNVSSNGVSRVKKLKYSE</sequence>
<evidence type="ECO:0000256" key="10">
    <source>
        <dbReference type="RuleBase" id="RU261113"/>
    </source>
</evidence>